<dbReference type="InterPro" id="IPR003497">
    <property type="entry name" value="BRO_N_domain"/>
</dbReference>
<dbReference type="Proteomes" id="UP000231071">
    <property type="component" value="Unassembled WGS sequence"/>
</dbReference>
<sequence length="280" mass="32880">MKKNNKQITIFEGRKIRRVWDEKKELWYFSVVDIIAVLTNSDNPQVYWRVLKKRLIDEGSGETVTKCNGLKMVAPDGKMRLTDVADVETLLRLIQSVPSPKAEPIKLWLARVGYERIQETTDPEKSINRGRMNWQRMGHGQQWIQQRMMGQEIRNKLTDYWRDSEVKEKDEYVILTNIIHQEWSDLSVKKHKQLKKLKTENLRDHMTDAELIFTALAELSTRQIAQADYVRGFEQNKEPAKKGGRIAKHARLELEQKTGKKVVSRENFKLPVGKRIKRLT</sequence>
<dbReference type="Pfam" id="PF02498">
    <property type="entry name" value="Bro-N"/>
    <property type="match status" value="1"/>
</dbReference>
<comment type="caution">
    <text evidence="2">The sequence shown here is derived from an EMBL/GenBank/DDBJ whole genome shotgun (WGS) entry which is preliminary data.</text>
</comment>
<feature type="domain" description="Bro-N" evidence="1">
    <location>
        <begin position="15"/>
        <end position="115"/>
    </location>
</feature>
<dbReference type="AlphaFoldDB" id="A0A2M7UIF0"/>
<protein>
    <recommendedName>
        <fullName evidence="1">Bro-N domain-containing protein</fullName>
    </recommendedName>
</protein>
<name>A0A2M7UIF0_9BACT</name>
<organism evidence="2 3">
    <name type="scientific">Candidatus Portnoybacteria bacterium CG_4_10_14_0_2_um_filter_39_11</name>
    <dbReference type="NCBI Taxonomy" id="1974797"/>
    <lineage>
        <taxon>Bacteria</taxon>
        <taxon>Candidatus Portnoyibacteriota</taxon>
    </lineage>
</organism>
<evidence type="ECO:0000313" key="3">
    <source>
        <dbReference type="Proteomes" id="UP000231071"/>
    </source>
</evidence>
<dbReference type="SMART" id="SM01040">
    <property type="entry name" value="Bro-N"/>
    <property type="match status" value="1"/>
</dbReference>
<reference evidence="3" key="1">
    <citation type="submission" date="2017-09" db="EMBL/GenBank/DDBJ databases">
        <title>Depth-based differentiation of microbial function through sediment-hosted aquifers and enrichment of novel symbionts in the deep terrestrial subsurface.</title>
        <authorList>
            <person name="Probst A.J."/>
            <person name="Ladd B."/>
            <person name="Jarett J.K."/>
            <person name="Geller-Mcgrath D.E."/>
            <person name="Sieber C.M.K."/>
            <person name="Emerson J.B."/>
            <person name="Anantharaman K."/>
            <person name="Thomas B.C."/>
            <person name="Malmstrom R."/>
            <person name="Stieglmeier M."/>
            <person name="Klingl A."/>
            <person name="Woyke T."/>
            <person name="Ryan C.M."/>
            <person name="Banfield J.F."/>
        </authorList>
    </citation>
    <scope>NUCLEOTIDE SEQUENCE [LARGE SCALE GENOMIC DNA]</scope>
</reference>
<evidence type="ECO:0000313" key="2">
    <source>
        <dbReference type="EMBL" id="PIZ71015.1"/>
    </source>
</evidence>
<proteinExistence type="predicted"/>
<gene>
    <name evidence="2" type="ORF">COY09_01620</name>
</gene>
<evidence type="ECO:0000259" key="1">
    <source>
        <dbReference type="SMART" id="SM01040"/>
    </source>
</evidence>
<accession>A0A2M7UIF0</accession>
<dbReference type="EMBL" id="PFOI01000026">
    <property type="protein sequence ID" value="PIZ71015.1"/>
    <property type="molecule type" value="Genomic_DNA"/>
</dbReference>